<accession>A0A0B8RPZ0</accession>
<dbReference type="AlphaFoldDB" id="A0A0B8RPZ0"/>
<reference evidence="1" key="1">
    <citation type="journal article" date="2014" name="BMC Genomics">
        <title>RNA-seq and high-definition mass spectrometry reveal the complex and divergent venoms of two rear-fanged colubrid snakes.</title>
        <authorList>
            <person name="McGivern J.J."/>
            <person name="Wray K.P."/>
            <person name="Margres M.J."/>
            <person name="Couch M.E."/>
            <person name="Mackessy S.P."/>
            <person name="Rokyta D.R."/>
        </authorList>
    </citation>
    <scope>NUCLEOTIDE SEQUENCE</scope>
    <source>
        <tissue evidence="1">Venom gland</tissue>
    </source>
</reference>
<proteinExistence type="predicted"/>
<name>A0A0B8RPZ0_9SAUR</name>
<organism evidence="1">
    <name type="scientific">Philothamnus irregularis</name>
    <name type="common">brown tree snake</name>
    <dbReference type="NCBI Taxonomy" id="1899461"/>
    <lineage>
        <taxon>Eukaryota</taxon>
        <taxon>Metazoa</taxon>
        <taxon>Chordata</taxon>
        <taxon>Craniata</taxon>
        <taxon>Vertebrata</taxon>
        <taxon>Euteleostomi</taxon>
        <taxon>Lepidosauria</taxon>
        <taxon>Squamata</taxon>
        <taxon>Bifurcata</taxon>
        <taxon>Unidentata</taxon>
        <taxon>Episquamata</taxon>
        <taxon>Toxicofera</taxon>
        <taxon>Serpentes</taxon>
        <taxon>Colubroidea</taxon>
        <taxon>Colubridae</taxon>
        <taxon>Colubrinae</taxon>
        <taxon>Philothamnus</taxon>
    </lineage>
</organism>
<evidence type="ECO:0000313" key="1">
    <source>
        <dbReference type="EMBL" id="JAG67274.1"/>
    </source>
</evidence>
<dbReference type="EMBL" id="GBSH01001752">
    <property type="protein sequence ID" value="JAG67274.1"/>
    <property type="molecule type" value="Transcribed_RNA"/>
</dbReference>
<keyword evidence="1" id="KW-0830">Ubiquinone</keyword>
<protein>
    <submittedName>
        <fullName evidence="1">NADH dehydrogenase [ubiquinone] flavoprotein 3serine-threonine isoform b</fullName>
    </submittedName>
</protein>
<dbReference type="InterPro" id="IPR026193">
    <property type="entry name" value="NDUFV3"/>
</dbReference>
<dbReference type="GO" id="GO:0005739">
    <property type="term" value="C:mitochondrion"/>
    <property type="evidence" value="ECO:0007669"/>
    <property type="project" value="InterPro"/>
</dbReference>
<dbReference type="Pfam" id="PF15880">
    <property type="entry name" value="NDUFV3"/>
    <property type="match status" value="1"/>
</dbReference>
<dbReference type="GO" id="GO:0045271">
    <property type="term" value="C:respiratory chain complex I"/>
    <property type="evidence" value="ECO:0007669"/>
    <property type="project" value="InterPro"/>
</dbReference>
<dbReference type="PANTHER" id="PTHR17117">
    <property type="entry name" value="NADH-UBIQUINONE OXIDOREDUCTASE"/>
    <property type="match status" value="1"/>
</dbReference>
<dbReference type="PANTHER" id="PTHR17117:SF3">
    <property type="entry name" value="NADH DEHYDROGENASE [UBIQUINONE] FLAVOPROTEIN 3, MITOCHONDRIAL"/>
    <property type="match status" value="1"/>
</dbReference>
<sequence length="101" mass="11258">MAASLVTRYGCVAAFKAVSQQACGLRSMPSLYLCTKPGDSEKGFPKVAKPSPETAEETYDISTYKNLQHHEYQPFTFVDFDVLLSKFRLPQPSSGRLSPRH</sequence>
<dbReference type="GO" id="GO:0042775">
    <property type="term" value="P:mitochondrial ATP synthesis coupled electron transport"/>
    <property type="evidence" value="ECO:0007669"/>
    <property type="project" value="TreeGrafter"/>
</dbReference>